<proteinExistence type="predicted"/>
<evidence type="ECO:0000313" key="1">
    <source>
        <dbReference type="EMBL" id="NIK59364.1"/>
    </source>
</evidence>
<dbReference type="RefSeq" id="WP_167211024.1">
    <property type="nucleotide sequence ID" value="NZ_JAASRO010000001.1"/>
</dbReference>
<dbReference type="AlphaFoldDB" id="A0A7X5VDS2"/>
<name>A0A7X5VDS2_9ACTN</name>
<protein>
    <submittedName>
        <fullName evidence="1">Uncharacterized protein</fullName>
    </submittedName>
</protein>
<dbReference type="Proteomes" id="UP000555407">
    <property type="component" value="Unassembled WGS sequence"/>
</dbReference>
<gene>
    <name evidence="1" type="ORF">BJY22_005081</name>
</gene>
<comment type="caution">
    <text evidence="1">The sequence shown here is derived from an EMBL/GenBank/DDBJ whole genome shotgun (WGS) entry which is preliminary data.</text>
</comment>
<accession>A0A7X5VDS2</accession>
<keyword evidence="2" id="KW-1185">Reference proteome</keyword>
<sequence length="264" mass="28416">MNTRLDPPPVAPLTAAERSRLRSRVMDKTRPATPRPIRRWIAPAVGVAAVAAVVAGTLVVTNRPSDDSGVTGTATAATPTAARTGLDEVPDAEAVAAFAKSCERRQHGPLKRPLTVVWARRVPGKTPKSTEILMIIKGSGASGISSCLAPSGAGSWQRTPPAVWWNTLPTKKEGLASLTGGTSSTSDPKPESRIWMLYRARPEIARVESRYVWNGTVGPWQRGYVDSGYAYTDNRMHSGLNASALRQEVRAYDAQSRLIPIEPK</sequence>
<evidence type="ECO:0000313" key="2">
    <source>
        <dbReference type="Proteomes" id="UP000555407"/>
    </source>
</evidence>
<organism evidence="1 2">
    <name type="scientific">Kribbella shirazensis</name>
    <dbReference type="NCBI Taxonomy" id="1105143"/>
    <lineage>
        <taxon>Bacteria</taxon>
        <taxon>Bacillati</taxon>
        <taxon>Actinomycetota</taxon>
        <taxon>Actinomycetes</taxon>
        <taxon>Propionibacteriales</taxon>
        <taxon>Kribbellaceae</taxon>
        <taxon>Kribbella</taxon>
    </lineage>
</organism>
<reference evidence="1 2" key="1">
    <citation type="submission" date="2020-03" db="EMBL/GenBank/DDBJ databases">
        <title>Sequencing the genomes of 1000 actinobacteria strains.</title>
        <authorList>
            <person name="Klenk H.-P."/>
        </authorList>
    </citation>
    <scope>NUCLEOTIDE SEQUENCE [LARGE SCALE GENOMIC DNA]</scope>
    <source>
        <strain evidence="1 2">DSM 45490</strain>
    </source>
</reference>
<dbReference type="EMBL" id="JAASRO010000001">
    <property type="protein sequence ID" value="NIK59364.1"/>
    <property type="molecule type" value="Genomic_DNA"/>
</dbReference>